<proteinExistence type="predicted"/>
<dbReference type="InParanoid" id="F0YPV1"/>
<dbReference type="RefSeq" id="XP_009042443.1">
    <property type="nucleotide sequence ID" value="XM_009044195.1"/>
</dbReference>
<feature type="compositionally biased region" description="Pro residues" evidence="1">
    <location>
        <begin position="159"/>
        <end position="181"/>
    </location>
</feature>
<keyword evidence="3" id="KW-1185">Reference proteome</keyword>
<protein>
    <submittedName>
        <fullName evidence="2">Uncharacterized protein</fullName>
    </submittedName>
</protein>
<dbReference type="Proteomes" id="UP000002729">
    <property type="component" value="Unassembled WGS sequence"/>
</dbReference>
<feature type="region of interest" description="Disordered" evidence="1">
    <location>
        <begin position="159"/>
        <end position="239"/>
    </location>
</feature>
<dbReference type="Gene3D" id="3.40.1090.10">
    <property type="entry name" value="Cytosolic phospholipase A2 catalytic domain"/>
    <property type="match status" value="1"/>
</dbReference>
<feature type="non-terminal residue" evidence="2">
    <location>
        <position position="1397"/>
    </location>
</feature>
<evidence type="ECO:0000256" key="1">
    <source>
        <dbReference type="SAM" id="MobiDB-lite"/>
    </source>
</evidence>
<name>F0YPV1_AURAN</name>
<organism evidence="3">
    <name type="scientific">Aureococcus anophagefferens</name>
    <name type="common">Harmful bloom alga</name>
    <dbReference type="NCBI Taxonomy" id="44056"/>
    <lineage>
        <taxon>Eukaryota</taxon>
        <taxon>Sar</taxon>
        <taxon>Stramenopiles</taxon>
        <taxon>Ochrophyta</taxon>
        <taxon>Pelagophyceae</taxon>
        <taxon>Pelagomonadales</taxon>
        <taxon>Pelagomonadaceae</taxon>
        <taxon>Aureococcus</taxon>
    </lineage>
</organism>
<feature type="compositionally biased region" description="Low complexity" evidence="1">
    <location>
        <begin position="225"/>
        <end position="239"/>
    </location>
</feature>
<dbReference type="InterPro" id="IPR016035">
    <property type="entry name" value="Acyl_Trfase/lysoPLipase"/>
</dbReference>
<sequence>VAHGLAPPLEEAPLEEALEAAAEDERLSAGQAFALLKAAEDGDERVAERLVAQKTASPIYPAGPRTVLVDKSAAAAPSAATGRVKVKFGGHSRPQWSRDDAGLGVASQSLGQSRDNALQLQGKLFILVRRRVVDGQPPPDNDFEVSGVRIVQFWDKATPPPPVAPPPPAPVYAPPPAPAPEPYDDAPPEPYDDAPPEPYDDAPAPPYDSAPPAPAPSDPRLAARAQQSATPTLTPTAAPTPSALQLDCLAKAVQDLSLLQRNIEASRSPREALPITAQAQALMLHLPKFYSDQRIRDMLASANDFAATFEPPDNARTADVDAKVATYWAAEAARPLAALLDEKGYELVTGDALSEVGDDTQLVVAHPGIDRLLNHKCLLAGARARLGQKIVVVGPDELEDFPAFSASAAATSSLDEPSLFVPSDTRGAVSDFAHLTYCSCTDADCQLLHGCRGAKHHGTDDYWLPRSAFDAKLDGTGTRNNPSCRCCVRDSKAVRTQRNRELVIESRTMKLGYVDCSPVARRTRRLAHAAFALDEIAAARRLVGDPTRRVFVMVYVVSTTTKRGLRTVIMEGNWNGSIKYGCIYLYDAVTGERRSFTEKEMSQLTVTLPDGSEVPQPEGKLVMNCLGEFGLPTDTEHELQCDLDRHAFYVDDAVVPLWSGYHPSCMGYAPWHVGFRVLIGDADGNPPGSRDRFRAYVKDGLDDKLARRIELYADTSTCDFDDASKIDSEACKNSPGALKCDEIADPEACLDHSVAKLNTCEYCSSTNTCHETHSPRNTCTKECCASESMTSMCDRNSIAAIDFDACSKTFLLNATAWRNIGTDYAWPEASLDVIRTRPSVGVGFSGGGTRAYAAAVGQTQAMRALGLFDGVRYASGVSGGAWFVSALTYDQGGDDDALLCPYVAPGNLTLAAIAHLPEGCMADATTYDFLKNVYAKGLSKLFEKDELLEDVWKEVISEAIFAPRGIKDDARAAWDADAAAAYKARSPNLEDWDFVWPQHERPYPIVSGTLMGPEDMNPYSKNNRSFTIIQYTPLYSGNPYSSTITYSSQDGCDDDDHCISKSETIRVGGLVSSYAFGGDVPVGNASLSGDETSGDFLVLAPKEGATVQLAATISSMAPAAYVAQKAQPFETVLSTVFSWAVDAPSESARLFLTADGGCLENFGVIPLLQRKLEKVVLFVNSKVKLSTAGAWDPNTTPGLDDIDLNIPALFGIFLAPEPSVAGIDQGSDLSSVQVFDPKDFPKLAAALQKSQADGIGAIADVELTTVENTHHGIPAGQAVHLGVVLLTTTVASSFKDAVTDAAMKQAIELGEAGTGDFDSFPCYDTFTQMTLTETQAYLLLSYTSFLVRENRAWFEKMLPKAVSLGTVGAAVRVVGAAVVGAAVGAAFGAGDAGVGAD</sequence>
<dbReference type="GeneID" id="20226845"/>
<feature type="non-terminal residue" evidence="2">
    <location>
        <position position="1"/>
    </location>
</feature>
<dbReference type="SUPFAM" id="SSF52151">
    <property type="entry name" value="FabD/lysophospholipase-like"/>
    <property type="match status" value="1"/>
</dbReference>
<reference evidence="2 3" key="1">
    <citation type="journal article" date="2011" name="Proc. Natl. Acad. Sci. U.S.A.">
        <title>Niche of harmful alga Aureococcus anophagefferens revealed through ecogenomics.</title>
        <authorList>
            <person name="Gobler C.J."/>
            <person name="Berry D.L."/>
            <person name="Dyhrman S.T."/>
            <person name="Wilhelm S.W."/>
            <person name="Salamov A."/>
            <person name="Lobanov A.V."/>
            <person name="Zhang Y."/>
            <person name="Collier J.L."/>
            <person name="Wurch L.L."/>
            <person name="Kustka A.B."/>
            <person name="Dill B.D."/>
            <person name="Shah M."/>
            <person name="VerBerkmoes N.C."/>
            <person name="Kuo A."/>
            <person name="Terry A."/>
            <person name="Pangilinan J."/>
            <person name="Lindquist E.A."/>
            <person name="Lucas S."/>
            <person name="Paulsen I.T."/>
            <person name="Hattenrath-Lehmann T.K."/>
            <person name="Talmage S.C."/>
            <person name="Walker E.A."/>
            <person name="Koch F."/>
            <person name="Burson A.M."/>
            <person name="Marcoval M.A."/>
            <person name="Tang Y.Z."/>
            <person name="Lecleir G.R."/>
            <person name="Coyne K.J."/>
            <person name="Berg G.M."/>
            <person name="Bertrand E.M."/>
            <person name="Saito M.A."/>
            <person name="Gladyshev V.N."/>
            <person name="Grigoriev I.V."/>
        </authorList>
    </citation>
    <scope>NUCLEOTIDE SEQUENCE [LARGE SCALE GENOMIC DNA]</scope>
    <source>
        <strain evidence="3">CCMP 1984</strain>
    </source>
</reference>
<dbReference type="OrthoDB" id="4084751at2759"/>
<evidence type="ECO:0000313" key="3">
    <source>
        <dbReference type="Proteomes" id="UP000002729"/>
    </source>
</evidence>
<dbReference type="PANTHER" id="PTHR10728:SF40">
    <property type="entry name" value="PATATIN FAMILY PROTEIN"/>
    <property type="match status" value="1"/>
</dbReference>
<dbReference type="eggNOG" id="ENOG502SNC1">
    <property type="taxonomic scope" value="Eukaryota"/>
</dbReference>
<dbReference type="PANTHER" id="PTHR10728">
    <property type="entry name" value="CYTOSOLIC PHOSPHOLIPASE A2"/>
    <property type="match status" value="1"/>
</dbReference>
<dbReference type="GO" id="GO:0004623">
    <property type="term" value="F:phospholipase A2 activity"/>
    <property type="evidence" value="ECO:0007669"/>
    <property type="project" value="TreeGrafter"/>
</dbReference>
<evidence type="ECO:0000313" key="2">
    <source>
        <dbReference type="EMBL" id="EGB02858.1"/>
    </source>
</evidence>
<gene>
    <name evidence="2" type="ORF">AURANDRAFT_68501</name>
</gene>
<feature type="compositionally biased region" description="Acidic residues" evidence="1">
    <location>
        <begin position="182"/>
        <end position="200"/>
    </location>
</feature>
<dbReference type="GO" id="GO:0005829">
    <property type="term" value="C:cytosol"/>
    <property type="evidence" value="ECO:0007669"/>
    <property type="project" value="TreeGrafter"/>
</dbReference>
<feature type="compositionally biased region" description="Pro residues" evidence="1">
    <location>
        <begin position="203"/>
        <end position="217"/>
    </location>
</feature>
<accession>F0YPV1</accession>
<dbReference type="EMBL" id="GL833278">
    <property type="protein sequence ID" value="EGB02858.1"/>
    <property type="molecule type" value="Genomic_DNA"/>
</dbReference>
<dbReference type="KEGG" id="aaf:AURANDRAFT_68501"/>
<dbReference type="GO" id="GO:0046475">
    <property type="term" value="P:glycerophospholipid catabolic process"/>
    <property type="evidence" value="ECO:0007669"/>
    <property type="project" value="TreeGrafter"/>
</dbReference>